<dbReference type="Gene3D" id="3.40.50.360">
    <property type="match status" value="1"/>
</dbReference>
<gene>
    <name evidence="4" type="ORF">OM33_20415</name>
</gene>
<evidence type="ECO:0000313" key="4">
    <source>
        <dbReference type="EMBL" id="AIY67397.1"/>
    </source>
</evidence>
<evidence type="ECO:0000313" key="5">
    <source>
        <dbReference type="Proteomes" id="UP000030341"/>
    </source>
</evidence>
<evidence type="ECO:0000259" key="3">
    <source>
        <dbReference type="Pfam" id="PF03358"/>
    </source>
</evidence>
<dbReference type="Pfam" id="PF03358">
    <property type="entry name" value="FMN_red"/>
    <property type="match status" value="1"/>
</dbReference>
<dbReference type="HOGENOM" id="CLU_055322_4_1_6"/>
<dbReference type="RefSeq" id="WP_040136352.1">
    <property type="nucleotide sequence ID" value="NZ_CP009889.1"/>
</dbReference>
<dbReference type="GO" id="GO:0005829">
    <property type="term" value="C:cytosol"/>
    <property type="evidence" value="ECO:0007669"/>
    <property type="project" value="TreeGrafter"/>
</dbReference>
<dbReference type="SUPFAM" id="SSF52218">
    <property type="entry name" value="Flavoproteins"/>
    <property type="match status" value="1"/>
</dbReference>
<evidence type="ECO:0000256" key="2">
    <source>
        <dbReference type="ARBA" id="ARBA00022643"/>
    </source>
</evidence>
<protein>
    <submittedName>
        <fullName evidence="4">NADPH-dependent FMN reductase</fullName>
    </submittedName>
</protein>
<proteinExistence type="predicted"/>
<dbReference type="InterPro" id="IPR029039">
    <property type="entry name" value="Flavoprotein-like_sf"/>
</dbReference>
<keyword evidence="2" id="KW-0285">Flavoprotein</keyword>
<dbReference type="GO" id="GO:0010181">
    <property type="term" value="F:FMN binding"/>
    <property type="evidence" value="ECO:0007669"/>
    <property type="project" value="TreeGrafter"/>
</dbReference>
<comment type="cofactor">
    <cofactor evidence="1">
        <name>FMN</name>
        <dbReference type="ChEBI" id="CHEBI:58210"/>
    </cofactor>
</comment>
<dbReference type="Proteomes" id="UP000030341">
    <property type="component" value="Chromosome 2"/>
</dbReference>
<organism evidence="4 5">
    <name type="scientific">Pseudoalteromonas piratica</name>
    <dbReference type="NCBI Taxonomy" id="1348114"/>
    <lineage>
        <taxon>Bacteria</taxon>
        <taxon>Pseudomonadati</taxon>
        <taxon>Pseudomonadota</taxon>
        <taxon>Gammaproteobacteria</taxon>
        <taxon>Alteromonadales</taxon>
        <taxon>Pseudoalteromonadaceae</taxon>
        <taxon>Pseudoalteromonas</taxon>
    </lineage>
</organism>
<dbReference type="EMBL" id="CP009889">
    <property type="protein sequence ID" value="AIY67397.1"/>
    <property type="molecule type" value="Genomic_DNA"/>
</dbReference>
<dbReference type="KEGG" id="pseo:OM33_20415"/>
<sequence length="173" mass="18789">MKLLAFAATNNSQSINKQLVQYAASLVNADVEILDLNDFEMPIYSQDREQQGGIPEQAQTFYKKIGDADAVVISFAEHNGSYTAAYKNLFDWTSRINMKVYQDKPVVLMATSPGPGGAQSVLGAATGSAGFFAMDVKGSFSLPSFFDNFDVEKGQITNSEFTDKLSTIMAQLG</sequence>
<dbReference type="InterPro" id="IPR050712">
    <property type="entry name" value="NAD(P)H-dep_reductase"/>
</dbReference>
<evidence type="ECO:0000256" key="1">
    <source>
        <dbReference type="ARBA" id="ARBA00001917"/>
    </source>
</evidence>
<dbReference type="OrthoDB" id="5767802at2"/>
<dbReference type="PANTHER" id="PTHR30543">
    <property type="entry name" value="CHROMATE REDUCTASE"/>
    <property type="match status" value="1"/>
</dbReference>
<name>A0A0A7EN37_9GAMM</name>
<dbReference type="PANTHER" id="PTHR30543:SF21">
    <property type="entry name" value="NAD(P)H-DEPENDENT FMN REDUCTASE LOT6"/>
    <property type="match status" value="1"/>
</dbReference>
<dbReference type="GO" id="GO:0016491">
    <property type="term" value="F:oxidoreductase activity"/>
    <property type="evidence" value="ECO:0007669"/>
    <property type="project" value="InterPro"/>
</dbReference>
<dbReference type="AlphaFoldDB" id="A0A0A7EN37"/>
<reference evidence="4 5" key="1">
    <citation type="submission" date="2014-11" db="EMBL/GenBank/DDBJ databases">
        <title>Complete Genome Sequence of Pseudoalteromonas sp. Strain OCN003 Isolated from Kaneohe Bay, Oahu, Hawaii.</title>
        <authorList>
            <person name="Beurmann S."/>
            <person name="Videau P."/>
            <person name="Ushijima B."/>
            <person name="Smith A.M."/>
            <person name="Aeby G.S."/>
            <person name="Callahan S.M."/>
            <person name="Belcaid M."/>
        </authorList>
    </citation>
    <scope>NUCLEOTIDE SEQUENCE [LARGE SCALE GENOMIC DNA]</scope>
    <source>
        <strain evidence="4 5">OCN003</strain>
    </source>
</reference>
<dbReference type="eggNOG" id="COG0431">
    <property type="taxonomic scope" value="Bacteria"/>
</dbReference>
<keyword evidence="2" id="KW-0288">FMN</keyword>
<feature type="domain" description="NADPH-dependent FMN reductase-like" evidence="3">
    <location>
        <begin position="1"/>
        <end position="142"/>
    </location>
</feature>
<keyword evidence="5" id="KW-1185">Reference proteome</keyword>
<accession>A0A0A7EN37</accession>
<dbReference type="InterPro" id="IPR005025">
    <property type="entry name" value="FMN_Rdtase-like_dom"/>
</dbReference>
<dbReference type="STRING" id="1348114.OM33_20415"/>